<feature type="region of interest" description="Disordered" evidence="1">
    <location>
        <begin position="1"/>
        <end position="21"/>
    </location>
</feature>
<gene>
    <name evidence="2" type="ORF">DN062_03445</name>
</gene>
<dbReference type="EMBL" id="QKRX01000002">
    <property type="protein sequence ID" value="RAU19325.1"/>
    <property type="molecule type" value="Genomic_DNA"/>
</dbReference>
<protein>
    <submittedName>
        <fullName evidence="2">Uncharacterized protein</fullName>
    </submittedName>
</protein>
<dbReference type="AlphaFoldDB" id="A0A364NR10"/>
<reference evidence="2 3" key="1">
    <citation type="submission" date="2018-06" db="EMBL/GenBank/DDBJ databases">
        <title>Nitrincola tibetense sp. nov., isolated from Lake XuguoCo on Tibetan Plateau.</title>
        <authorList>
            <person name="Xing P."/>
        </authorList>
    </citation>
    <scope>NUCLEOTIDE SEQUENCE [LARGE SCALE GENOMIC DNA]</scope>
    <source>
        <strain evidence="3">xg18</strain>
    </source>
</reference>
<dbReference type="Proteomes" id="UP000250744">
    <property type="component" value="Unassembled WGS sequence"/>
</dbReference>
<evidence type="ECO:0000256" key="1">
    <source>
        <dbReference type="SAM" id="MobiDB-lite"/>
    </source>
</evidence>
<sequence>MLTGGKIKSKPAPPRQTPALRCAENKRPALWGSYRYSKEFKAITISNKSNSNKNGNHKEGGVIYTMRSRNHKK</sequence>
<name>A0A364NR10_9GAMM</name>
<keyword evidence="3" id="KW-1185">Reference proteome</keyword>
<evidence type="ECO:0000313" key="2">
    <source>
        <dbReference type="EMBL" id="RAU19325.1"/>
    </source>
</evidence>
<accession>A0A364NR10</accession>
<evidence type="ECO:0000313" key="3">
    <source>
        <dbReference type="Proteomes" id="UP000250744"/>
    </source>
</evidence>
<organism evidence="2 3">
    <name type="scientific">Nitrincola tibetensis</name>
    <dbReference type="NCBI Taxonomy" id="2219697"/>
    <lineage>
        <taxon>Bacteria</taxon>
        <taxon>Pseudomonadati</taxon>
        <taxon>Pseudomonadota</taxon>
        <taxon>Gammaproteobacteria</taxon>
        <taxon>Oceanospirillales</taxon>
        <taxon>Oceanospirillaceae</taxon>
        <taxon>Nitrincola</taxon>
    </lineage>
</organism>
<comment type="caution">
    <text evidence="2">The sequence shown here is derived from an EMBL/GenBank/DDBJ whole genome shotgun (WGS) entry which is preliminary data.</text>
</comment>
<proteinExistence type="predicted"/>
<feature type="region of interest" description="Disordered" evidence="1">
    <location>
        <begin position="47"/>
        <end position="73"/>
    </location>
</feature>